<dbReference type="InterPro" id="IPR001806">
    <property type="entry name" value="Small_GTPase"/>
</dbReference>
<proteinExistence type="inferred from homology"/>
<dbReference type="Gene3D" id="3.40.50.300">
    <property type="entry name" value="P-loop containing nucleotide triphosphate hydrolases"/>
    <property type="match status" value="1"/>
</dbReference>
<dbReference type="EMBL" id="JAVXUO010002227">
    <property type="protein sequence ID" value="KAK2975167.1"/>
    <property type="molecule type" value="Genomic_DNA"/>
</dbReference>
<dbReference type="SUPFAM" id="SSF52540">
    <property type="entry name" value="P-loop containing nucleoside triphosphate hydrolases"/>
    <property type="match status" value="1"/>
</dbReference>
<dbReference type="Proteomes" id="UP001187471">
    <property type="component" value="Unassembled WGS sequence"/>
</dbReference>
<dbReference type="PROSITE" id="PS51419">
    <property type="entry name" value="RAB"/>
    <property type="match status" value="1"/>
</dbReference>
<gene>
    <name evidence="2" type="ORF">RJ640_017380</name>
</gene>
<keyword evidence="3" id="KW-1185">Reference proteome</keyword>
<dbReference type="InterPro" id="IPR050209">
    <property type="entry name" value="Rab_GTPases_membrane_traffic"/>
</dbReference>
<reference evidence="2" key="1">
    <citation type="submission" date="2022-12" db="EMBL/GenBank/DDBJ databases">
        <title>Draft genome assemblies for two species of Escallonia (Escalloniales).</title>
        <authorList>
            <person name="Chanderbali A."/>
            <person name="Dervinis C."/>
            <person name="Anghel I."/>
            <person name="Soltis D."/>
            <person name="Soltis P."/>
            <person name="Zapata F."/>
        </authorList>
    </citation>
    <scope>NUCLEOTIDE SEQUENCE</scope>
    <source>
        <strain evidence="2">UCBG92.1500</strain>
        <tissue evidence="2">Leaf</tissue>
    </source>
</reference>
<dbReference type="FunFam" id="3.40.50.300:FF:003004">
    <property type="entry name" value="ras-related protein Rab-39B-like isoform X2"/>
    <property type="match status" value="1"/>
</dbReference>
<organism evidence="2 3">
    <name type="scientific">Escallonia rubra</name>
    <dbReference type="NCBI Taxonomy" id="112253"/>
    <lineage>
        <taxon>Eukaryota</taxon>
        <taxon>Viridiplantae</taxon>
        <taxon>Streptophyta</taxon>
        <taxon>Embryophyta</taxon>
        <taxon>Tracheophyta</taxon>
        <taxon>Spermatophyta</taxon>
        <taxon>Magnoliopsida</taxon>
        <taxon>eudicotyledons</taxon>
        <taxon>Gunneridae</taxon>
        <taxon>Pentapetalae</taxon>
        <taxon>asterids</taxon>
        <taxon>campanulids</taxon>
        <taxon>Escalloniales</taxon>
        <taxon>Escalloniaceae</taxon>
        <taxon>Escallonia</taxon>
    </lineage>
</organism>
<dbReference type="AlphaFoldDB" id="A0AA88UHB1"/>
<evidence type="ECO:0000256" key="1">
    <source>
        <dbReference type="ARBA" id="ARBA00006270"/>
    </source>
</evidence>
<name>A0AA88UHB1_9ASTE</name>
<dbReference type="PRINTS" id="PR00449">
    <property type="entry name" value="RASTRNSFRMNG"/>
</dbReference>
<dbReference type="PANTHER" id="PTHR47979">
    <property type="entry name" value="DRAB11-RELATED"/>
    <property type="match status" value="1"/>
</dbReference>
<protein>
    <submittedName>
        <fullName evidence="2">Uncharacterized protein</fullName>
    </submittedName>
</protein>
<dbReference type="SMART" id="SM00175">
    <property type="entry name" value="RAB"/>
    <property type="match status" value="1"/>
</dbReference>
<comment type="similarity">
    <text evidence="1">Belongs to the small GTPase superfamily. Rab family.</text>
</comment>
<comment type="caution">
    <text evidence="2">The sequence shown here is derived from an EMBL/GenBank/DDBJ whole genome shotgun (WGS) entry which is preliminary data.</text>
</comment>
<evidence type="ECO:0000313" key="2">
    <source>
        <dbReference type="EMBL" id="KAK2975167.1"/>
    </source>
</evidence>
<evidence type="ECO:0000313" key="3">
    <source>
        <dbReference type="Proteomes" id="UP001187471"/>
    </source>
</evidence>
<dbReference type="InterPro" id="IPR027417">
    <property type="entry name" value="P-loop_NTPase"/>
</dbReference>
<dbReference type="NCBIfam" id="TIGR00231">
    <property type="entry name" value="small_GTP"/>
    <property type="match status" value="1"/>
</dbReference>
<dbReference type="GO" id="GO:0003924">
    <property type="term" value="F:GTPase activity"/>
    <property type="evidence" value="ECO:0007669"/>
    <property type="project" value="InterPro"/>
</dbReference>
<sequence>MAGYRAEDDYDYLFKVVLIGDSGVGKSNLLSRFTRNEFSLESKSTIGVEFATRSLNVDGKVIKAQIWDTAGQERLSNIPSKKVVSVEKWVQCAEVAPRWLTCVYVIDIGSHERFVLGAIDLGCLSIEICVLRCCPSKFVPSLHQVEGHMCGPSRVHRLNLILEDGIASDKFVYTVSCFSMEYWLLIKYCAMSLELYSGMVTLFMECQETSIQLQKRHGVTLDGLLRDRFATAKDEGE</sequence>
<accession>A0AA88UHB1</accession>
<dbReference type="GO" id="GO:0005525">
    <property type="term" value="F:GTP binding"/>
    <property type="evidence" value="ECO:0007669"/>
    <property type="project" value="InterPro"/>
</dbReference>
<dbReference type="Pfam" id="PF00071">
    <property type="entry name" value="Ras"/>
    <property type="match status" value="1"/>
</dbReference>
<dbReference type="InterPro" id="IPR005225">
    <property type="entry name" value="Small_GTP-bd"/>
</dbReference>